<protein>
    <submittedName>
        <fullName evidence="2">Uncharacterized protein</fullName>
    </submittedName>
</protein>
<gene>
    <name evidence="2" type="ORF">GCK72_015341</name>
</gene>
<sequence>MTDRQTKNQPIQQGNVPGPFAVVPEVPAPVEEAQQPVEEVAAPDEEVPVPVDQDAQRACSTKSMFQRTLYHP</sequence>
<dbReference type="CTD" id="9819766"/>
<name>A0A6A5GW94_CAERE</name>
<proteinExistence type="predicted"/>
<organism evidence="2 3">
    <name type="scientific">Caenorhabditis remanei</name>
    <name type="common">Caenorhabditis vulgaris</name>
    <dbReference type="NCBI Taxonomy" id="31234"/>
    <lineage>
        <taxon>Eukaryota</taxon>
        <taxon>Metazoa</taxon>
        <taxon>Ecdysozoa</taxon>
        <taxon>Nematoda</taxon>
        <taxon>Chromadorea</taxon>
        <taxon>Rhabditida</taxon>
        <taxon>Rhabditina</taxon>
        <taxon>Rhabditomorpha</taxon>
        <taxon>Rhabditoidea</taxon>
        <taxon>Rhabditidae</taxon>
        <taxon>Peloderinae</taxon>
        <taxon>Caenorhabditis</taxon>
    </lineage>
</organism>
<dbReference type="KEGG" id="crq:GCK72_015341"/>
<dbReference type="AlphaFoldDB" id="A0A6A5GW94"/>
<evidence type="ECO:0000313" key="3">
    <source>
        <dbReference type="Proteomes" id="UP000483820"/>
    </source>
</evidence>
<dbReference type="RefSeq" id="XP_003087316.2">
    <property type="nucleotide sequence ID" value="XM_003087268.2"/>
</dbReference>
<accession>A0A6A5GW94</accession>
<feature type="region of interest" description="Disordered" evidence="1">
    <location>
        <begin position="39"/>
        <end position="72"/>
    </location>
</feature>
<comment type="caution">
    <text evidence="2">The sequence shown here is derived from an EMBL/GenBank/DDBJ whole genome shotgun (WGS) entry which is preliminary data.</text>
</comment>
<reference evidence="2 3" key="1">
    <citation type="submission" date="2019-12" db="EMBL/GenBank/DDBJ databases">
        <title>Chromosome-level assembly of the Caenorhabditis remanei genome.</title>
        <authorList>
            <person name="Teterina A.A."/>
            <person name="Willis J.H."/>
            <person name="Phillips P.C."/>
        </authorList>
    </citation>
    <scope>NUCLEOTIDE SEQUENCE [LARGE SCALE GENOMIC DNA]</scope>
    <source>
        <strain evidence="2 3">PX506</strain>
        <tissue evidence="2">Whole organism</tissue>
    </source>
</reference>
<dbReference type="EMBL" id="WUAV01000004">
    <property type="protein sequence ID" value="KAF1758881.1"/>
    <property type="molecule type" value="Genomic_DNA"/>
</dbReference>
<dbReference type="GeneID" id="9819766"/>
<evidence type="ECO:0000256" key="1">
    <source>
        <dbReference type="SAM" id="MobiDB-lite"/>
    </source>
</evidence>
<dbReference type="Proteomes" id="UP000483820">
    <property type="component" value="Chromosome IV"/>
</dbReference>
<feature type="region of interest" description="Disordered" evidence="1">
    <location>
        <begin position="1"/>
        <end position="20"/>
    </location>
</feature>
<evidence type="ECO:0000313" key="2">
    <source>
        <dbReference type="EMBL" id="KAF1758881.1"/>
    </source>
</evidence>